<dbReference type="EMBL" id="DVLP01000228">
    <property type="protein sequence ID" value="HIT75428.1"/>
    <property type="molecule type" value="Genomic_DNA"/>
</dbReference>
<comment type="similarity">
    <text evidence="1">Belongs to the AB hydrolase superfamily.</text>
</comment>
<proteinExistence type="inferred from homology"/>
<dbReference type="AlphaFoldDB" id="A0A9D1GX73"/>
<dbReference type="Gene3D" id="3.40.50.1820">
    <property type="entry name" value="alpha/beta hydrolase"/>
    <property type="match status" value="1"/>
</dbReference>
<dbReference type="Proteomes" id="UP000886842">
    <property type="component" value="Unassembled WGS sequence"/>
</dbReference>
<evidence type="ECO:0000256" key="2">
    <source>
        <dbReference type="ARBA" id="ARBA00022801"/>
    </source>
</evidence>
<dbReference type="InterPro" id="IPR029058">
    <property type="entry name" value="AB_hydrolase_fold"/>
</dbReference>
<reference evidence="3" key="1">
    <citation type="submission" date="2020-10" db="EMBL/GenBank/DDBJ databases">
        <authorList>
            <person name="Gilroy R."/>
        </authorList>
    </citation>
    <scope>NUCLEOTIDE SEQUENCE</scope>
    <source>
        <strain evidence="3">ChiGjej1B1-24693</strain>
    </source>
</reference>
<evidence type="ECO:0000313" key="3">
    <source>
        <dbReference type="EMBL" id="HIT75428.1"/>
    </source>
</evidence>
<gene>
    <name evidence="3" type="ORF">IAA98_07580</name>
</gene>
<keyword evidence="2 3" id="KW-0378">Hydrolase</keyword>
<sequence length="300" mass="32387">MNATAQATARDRLEQVMGPFPLPTGHREAPPYELGEQVSADDHVRTEIRYAHPDGSQVAGYLLRPNGPAPEGGWPAALALHGTQLELGSRTVVGLGGKAHRDYALRLVADGWAVLAPHYPTMGGYDPGFDGYRSGTMKAITDNVVGLDLLLSLPEVNGSAALAMGHSLGGHNSLYTACFDPRIRAVVTSCGFDSFQDYQGGDLTGWLQQRYMPHLADQDPPAFDFDDVLTVLADRAVHVTAPLHDDNFSWRSVDRLVVATEDARQRAGGRIVVRHPDCAHDFPLELQAEAIAFAREALSG</sequence>
<dbReference type="GO" id="GO:0052689">
    <property type="term" value="F:carboxylic ester hydrolase activity"/>
    <property type="evidence" value="ECO:0007669"/>
    <property type="project" value="UniProtKB-ARBA"/>
</dbReference>
<organism evidence="3 4">
    <name type="scientific">Candidatus Avipropionibacterium avicola</name>
    <dbReference type="NCBI Taxonomy" id="2840701"/>
    <lineage>
        <taxon>Bacteria</taxon>
        <taxon>Bacillati</taxon>
        <taxon>Actinomycetota</taxon>
        <taxon>Actinomycetes</taxon>
        <taxon>Propionibacteriales</taxon>
        <taxon>Propionibacteriaceae</taxon>
        <taxon>Propionibacteriaceae incertae sedis</taxon>
        <taxon>Candidatus Avipropionibacterium</taxon>
    </lineage>
</organism>
<reference evidence="3" key="2">
    <citation type="journal article" date="2021" name="PeerJ">
        <title>Extensive microbial diversity within the chicken gut microbiome revealed by metagenomics and culture.</title>
        <authorList>
            <person name="Gilroy R."/>
            <person name="Ravi A."/>
            <person name="Getino M."/>
            <person name="Pursley I."/>
            <person name="Horton D.L."/>
            <person name="Alikhan N.F."/>
            <person name="Baker D."/>
            <person name="Gharbi K."/>
            <person name="Hall N."/>
            <person name="Watson M."/>
            <person name="Adriaenssens E.M."/>
            <person name="Foster-Nyarko E."/>
            <person name="Jarju S."/>
            <person name="Secka A."/>
            <person name="Antonio M."/>
            <person name="Oren A."/>
            <person name="Chaudhuri R.R."/>
            <person name="La Ragione R."/>
            <person name="Hildebrand F."/>
            <person name="Pallen M.J."/>
        </authorList>
    </citation>
    <scope>NUCLEOTIDE SEQUENCE</scope>
    <source>
        <strain evidence="3">ChiGjej1B1-24693</strain>
    </source>
</reference>
<dbReference type="InterPro" id="IPR050261">
    <property type="entry name" value="FrsA_esterase"/>
</dbReference>
<dbReference type="SUPFAM" id="SSF53474">
    <property type="entry name" value="alpha/beta-Hydrolases"/>
    <property type="match status" value="1"/>
</dbReference>
<name>A0A9D1GX73_9ACTN</name>
<accession>A0A9D1GX73</accession>
<dbReference type="PANTHER" id="PTHR22946">
    <property type="entry name" value="DIENELACTONE HYDROLASE DOMAIN-CONTAINING PROTEIN-RELATED"/>
    <property type="match status" value="1"/>
</dbReference>
<evidence type="ECO:0000256" key="1">
    <source>
        <dbReference type="ARBA" id="ARBA00008645"/>
    </source>
</evidence>
<comment type="caution">
    <text evidence="3">The sequence shown here is derived from an EMBL/GenBank/DDBJ whole genome shotgun (WGS) entry which is preliminary data.</text>
</comment>
<protein>
    <submittedName>
        <fullName evidence="3">Alpha/beta hydrolase</fullName>
    </submittedName>
</protein>
<dbReference type="PANTHER" id="PTHR22946:SF9">
    <property type="entry name" value="POLYKETIDE TRANSFERASE AF380"/>
    <property type="match status" value="1"/>
</dbReference>
<evidence type="ECO:0000313" key="4">
    <source>
        <dbReference type="Proteomes" id="UP000886842"/>
    </source>
</evidence>